<accession>A0A2I0ISK7</accession>
<sequence length="198" mass="22134">MSWLFPQLTPFGSLHPQLACNLQLSTHGHHFTPPSAHLRSPQLNSITALSTPFHIPRPQFSLCCSARKTPFGSQKPTLSSHMNGSLSSRISPLEMLHVAAQIHALMPVLIAVELTLASEAKSPPLFYSCSFLLSIVITCCYGYPFLSFEGSFVLFCRSFEGFAKFTRFPPILTRERNLGRRADGRSVFFEFTVSKRVR</sequence>
<dbReference type="AlphaFoldDB" id="A0A2I0ISK7"/>
<evidence type="ECO:0000313" key="1">
    <source>
        <dbReference type="EMBL" id="PKI46991.1"/>
    </source>
</evidence>
<gene>
    <name evidence="1" type="ORF">CRG98_032616</name>
</gene>
<name>A0A2I0ISK7_PUNGR</name>
<reference evidence="1 2" key="1">
    <citation type="submission" date="2017-11" db="EMBL/GenBank/DDBJ databases">
        <title>De-novo sequencing of pomegranate (Punica granatum L.) genome.</title>
        <authorList>
            <person name="Akparov Z."/>
            <person name="Amiraslanov A."/>
            <person name="Hajiyeva S."/>
            <person name="Abbasov M."/>
            <person name="Kaur K."/>
            <person name="Hamwieh A."/>
            <person name="Solovyev V."/>
            <person name="Salamov A."/>
            <person name="Braich B."/>
            <person name="Kosarev P."/>
            <person name="Mahmoud A."/>
            <person name="Hajiyev E."/>
            <person name="Babayeva S."/>
            <person name="Izzatullayeva V."/>
            <person name="Mammadov A."/>
            <person name="Mammadov A."/>
            <person name="Sharifova S."/>
            <person name="Ojaghi J."/>
            <person name="Eynullazada K."/>
            <person name="Bayramov B."/>
            <person name="Abdulazimova A."/>
            <person name="Shahmuradov I."/>
        </authorList>
    </citation>
    <scope>NUCLEOTIDE SEQUENCE [LARGE SCALE GENOMIC DNA]</scope>
    <source>
        <strain evidence="2">cv. AG2017</strain>
        <tissue evidence="1">Leaf</tissue>
    </source>
</reference>
<keyword evidence="2" id="KW-1185">Reference proteome</keyword>
<organism evidence="1 2">
    <name type="scientific">Punica granatum</name>
    <name type="common">Pomegranate</name>
    <dbReference type="NCBI Taxonomy" id="22663"/>
    <lineage>
        <taxon>Eukaryota</taxon>
        <taxon>Viridiplantae</taxon>
        <taxon>Streptophyta</taxon>
        <taxon>Embryophyta</taxon>
        <taxon>Tracheophyta</taxon>
        <taxon>Spermatophyta</taxon>
        <taxon>Magnoliopsida</taxon>
        <taxon>eudicotyledons</taxon>
        <taxon>Gunneridae</taxon>
        <taxon>Pentapetalae</taxon>
        <taxon>rosids</taxon>
        <taxon>malvids</taxon>
        <taxon>Myrtales</taxon>
        <taxon>Lythraceae</taxon>
        <taxon>Punica</taxon>
    </lineage>
</organism>
<comment type="caution">
    <text evidence="1">The sequence shown here is derived from an EMBL/GenBank/DDBJ whole genome shotgun (WGS) entry which is preliminary data.</text>
</comment>
<proteinExistence type="predicted"/>
<dbReference type="Proteomes" id="UP000233551">
    <property type="component" value="Unassembled WGS sequence"/>
</dbReference>
<protein>
    <submittedName>
        <fullName evidence="1">Uncharacterized protein</fullName>
    </submittedName>
</protein>
<dbReference type="EMBL" id="PGOL01002562">
    <property type="protein sequence ID" value="PKI46991.1"/>
    <property type="molecule type" value="Genomic_DNA"/>
</dbReference>
<evidence type="ECO:0000313" key="2">
    <source>
        <dbReference type="Proteomes" id="UP000233551"/>
    </source>
</evidence>